<dbReference type="EC" id="1.-.-.-" evidence="4"/>
<proteinExistence type="inferred from homology"/>
<organism evidence="4 5">
    <name type="scientific">Arthrobacter citreus</name>
    <dbReference type="NCBI Taxonomy" id="1670"/>
    <lineage>
        <taxon>Bacteria</taxon>
        <taxon>Bacillati</taxon>
        <taxon>Actinomycetota</taxon>
        <taxon>Actinomycetes</taxon>
        <taxon>Micrococcales</taxon>
        <taxon>Micrococcaceae</taxon>
        <taxon>Arthrobacter</taxon>
    </lineage>
</organism>
<evidence type="ECO:0000256" key="2">
    <source>
        <dbReference type="ARBA" id="ARBA00023002"/>
    </source>
</evidence>
<accession>A0ABZ2ZXJ5</accession>
<evidence type="ECO:0000256" key="1">
    <source>
        <dbReference type="ARBA" id="ARBA00008898"/>
    </source>
</evidence>
<dbReference type="InterPro" id="IPR050268">
    <property type="entry name" value="NADH-dep_flavin_reductase"/>
</dbReference>
<evidence type="ECO:0000259" key="3">
    <source>
        <dbReference type="SMART" id="SM00903"/>
    </source>
</evidence>
<feature type="domain" description="Flavin reductase like" evidence="3">
    <location>
        <begin position="22"/>
        <end position="167"/>
    </location>
</feature>
<dbReference type="RefSeq" id="WP_342024483.1">
    <property type="nucleotide sequence ID" value="NZ_CP151657.1"/>
</dbReference>
<dbReference type="Proteomes" id="UP001448858">
    <property type="component" value="Chromosome"/>
</dbReference>
<name>A0ABZ2ZXJ5_9MICC</name>
<protein>
    <submittedName>
        <fullName evidence="4">Flavin reductase family protein</fullName>
        <ecNumber evidence="4">1.-.-.-</ecNumber>
    </submittedName>
</protein>
<dbReference type="InterPro" id="IPR002563">
    <property type="entry name" value="Flavin_Rdtase-like_dom"/>
</dbReference>
<dbReference type="InterPro" id="IPR012349">
    <property type="entry name" value="Split_barrel_FMN-bd"/>
</dbReference>
<evidence type="ECO:0000313" key="5">
    <source>
        <dbReference type="Proteomes" id="UP001448858"/>
    </source>
</evidence>
<reference evidence="4 5" key="1">
    <citation type="submission" date="2024-04" db="EMBL/GenBank/DDBJ databases">
        <title>Arthrobacter sp. from Plains bison fecal sample.</title>
        <authorList>
            <person name="Ruzzini A."/>
        </authorList>
    </citation>
    <scope>NUCLEOTIDE SEQUENCE [LARGE SCALE GENOMIC DNA]</scope>
    <source>
        <strain evidence="4 5">EINP1</strain>
    </source>
</reference>
<dbReference type="Gene3D" id="2.30.110.10">
    <property type="entry name" value="Electron Transport, Fmn-binding Protein, Chain A"/>
    <property type="match status" value="1"/>
</dbReference>
<keyword evidence="2 4" id="KW-0560">Oxidoreductase</keyword>
<dbReference type="Pfam" id="PF01613">
    <property type="entry name" value="Flavin_Reduct"/>
    <property type="match status" value="1"/>
</dbReference>
<dbReference type="PANTHER" id="PTHR30466">
    <property type="entry name" value="FLAVIN REDUCTASE"/>
    <property type="match status" value="1"/>
</dbReference>
<sequence length="174" mass="18491">MSLVSAMSLVTDLQPAALRRAYSRFPSGIAALCAVVNGEPQGIVASSFTVGVSMDPPLVMFAVQNTSRTWPVLRPASRIGVSILGSEHEGICKQIASKTGDRFAGLNLHTDASGALFLDRAALWLECSVENEVPAGDHAVVLLRVHGHASHDDAHEPLVFHGSAFRHLSVPEFA</sequence>
<comment type="similarity">
    <text evidence="1">Belongs to the non-flavoprotein flavin reductase family.</text>
</comment>
<gene>
    <name evidence="4" type="ORF">AAE021_04805</name>
</gene>
<dbReference type="PANTHER" id="PTHR30466:SF11">
    <property type="entry name" value="FLAVIN-DEPENDENT MONOOXYGENASE, REDUCTASE SUBUNIT HSAB"/>
    <property type="match status" value="1"/>
</dbReference>
<dbReference type="SMART" id="SM00903">
    <property type="entry name" value="Flavin_Reduct"/>
    <property type="match status" value="1"/>
</dbReference>
<dbReference type="SUPFAM" id="SSF50475">
    <property type="entry name" value="FMN-binding split barrel"/>
    <property type="match status" value="1"/>
</dbReference>
<dbReference type="EMBL" id="CP151657">
    <property type="protein sequence ID" value="WZP16886.1"/>
    <property type="molecule type" value="Genomic_DNA"/>
</dbReference>
<evidence type="ECO:0000313" key="4">
    <source>
        <dbReference type="EMBL" id="WZP16886.1"/>
    </source>
</evidence>
<keyword evidence="5" id="KW-1185">Reference proteome</keyword>
<dbReference type="GO" id="GO:0016491">
    <property type="term" value="F:oxidoreductase activity"/>
    <property type="evidence" value="ECO:0007669"/>
    <property type="project" value="UniProtKB-KW"/>
</dbReference>